<dbReference type="EMBL" id="FJ376622">
    <property type="protein sequence ID" value="ACJ12065.1"/>
    <property type="molecule type" value="Genomic_RNA"/>
</dbReference>
<dbReference type="InterPro" id="IPR044335">
    <property type="entry name" value="NS6_deltaCoV"/>
</dbReference>
<accession>B6VDZ0</accession>
<keyword evidence="2" id="KW-1185">Reference proteome</keyword>
<dbReference type="OrthoDB" id="22939at10239"/>
<dbReference type="Proteomes" id="UP000103579">
    <property type="component" value="Segment"/>
</dbReference>
<proteinExistence type="predicted"/>
<dbReference type="GeneID" id="7040229"/>
<gene>
    <name evidence="1" type="primary">NS6</name>
</gene>
<reference evidence="1 2" key="1">
    <citation type="journal article" date="2009" name="J. Virol.">
        <title>Comparative analysis of complete genome sequences of three avian coronaviruses reveals a novel group 3c coronavirus.</title>
        <authorList>
            <person name="Woo P.C."/>
            <person name="Lau S.K."/>
            <person name="Lam C.S."/>
            <person name="Lai K.K."/>
            <person name="Huang Y."/>
            <person name="Lee P."/>
            <person name="Luk G.S."/>
            <person name="Dyrting K.C."/>
            <person name="Chan K.H."/>
            <person name="Yuen K.Y."/>
        </authorList>
    </citation>
    <scope>NUCLEOTIDE SEQUENCE [LARGE SCALE GENOMIC DNA]</scope>
    <source>
        <strain evidence="1">HKU13-3514</strain>
    </source>
</reference>
<dbReference type="KEGG" id="vg:7040229"/>
<dbReference type="RefSeq" id="YP_002308509.1">
    <property type="nucleotide sequence ID" value="NC_011550.1"/>
</dbReference>
<protein>
    <submittedName>
        <fullName evidence="1">Nonstructural protein</fullName>
    </submittedName>
</protein>
<name>B6VDZ0_9NIDO</name>
<dbReference type="CDD" id="cd21629">
    <property type="entry name" value="NS6_deltaCoV"/>
    <property type="match status" value="1"/>
</dbReference>
<evidence type="ECO:0000313" key="2">
    <source>
        <dbReference type="Proteomes" id="UP000103579"/>
    </source>
</evidence>
<organism evidence="1 2">
    <name type="scientific">Munia coronavirus HKU13</name>
    <dbReference type="NCBI Taxonomy" id="1297661"/>
    <lineage>
        <taxon>Viruses</taxon>
        <taxon>Riboviria</taxon>
        <taxon>Orthornavirae</taxon>
        <taxon>Pisuviricota</taxon>
        <taxon>Pisoniviricetes</taxon>
        <taxon>Nidovirales</taxon>
        <taxon>Cornidovirineae</taxon>
        <taxon>Coronaviridae</taxon>
        <taxon>Orthocoronavirinae</taxon>
        <taxon>Deltacoronavirus</taxon>
        <taxon>Buldecovirus</taxon>
        <taxon>Deltacoronavirus lonchurae</taxon>
    </lineage>
</organism>
<sequence>MCNCIYQLQALYSYCKTHVIQPDDIFELCDTLVKPRCFAYSTVVFINANPIAFSILPRQLLINDEPLFIEYGSVRGSDFIIRPSLQVVLEEEISSIQTVLASAGARHC</sequence>
<evidence type="ECO:0000313" key="1">
    <source>
        <dbReference type="EMBL" id="ACJ12065.1"/>
    </source>
</evidence>